<dbReference type="SMART" id="SM00433">
    <property type="entry name" value="TOP2c"/>
    <property type="match status" value="1"/>
</dbReference>
<dbReference type="SUPFAM" id="SSF56719">
    <property type="entry name" value="Type II DNA topoisomerase"/>
    <property type="match status" value="1"/>
</dbReference>
<comment type="cofactor">
    <cofactor evidence="2">
        <name>Mg(2+)</name>
        <dbReference type="ChEBI" id="CHEBI:18420"/>
    </cofactor>
</comment>
<dbReference type="PANTHER" id="PTHR45866:SF4">
    <property type="entry name" value="DNA TOPOISOMERASE 4 SUBUNIT B"/>
    <property type="match status" value="1"/>
</dbReference>
<evidence type="ECO:0000256" key="10">
    <source>
        <dbReference type="HAMAP-Rule" id="MF_00938"/>
    </source>
</evidence>
<evidence type="ECO:0000256" key="5">
    <source>
        <dbReference type="ARBA" id="ARBA00022840"/>
    </source>
</evidence>
<dbReference type="InterPro" id="IPR002288">
    <property type="entry name" value="DNA_gyrase_B_C"/>
</dbReference>
<dbReference type="CDD" id="cd00329">
    <property type="entry name" value="TopoII_MutL_Trans"/>
    <property type="match status" value="1"/>
</dbReference>
<evidence type="ECO:0000256" key="1">
    <source>
        <dbReference type="ARBA" id="ARBA00000185"/>
    </source>
</evidence>
<accession>A0AA35UUH7</accession>
<dbReference type="SUPFAM" id="SSF55874">
    <property type="entry name" value="ATPase domain of HSP90 chaperone/DNA topoisomerase II/histidine kinase"/>
    <property type="match status" value="1"/>
</dbReference>
<feature type="site" description="Interaction with DNA" evidence="10">
    <location>
        <position position="662"/>
    </location>
</feature>
<dbReference type="EC" id="5.6.2.2" evidence="10"/>
<dbReference type="Pfam" id="PF00204">
    <property type="entry name" value="DNA_gyraseB"/>
    <property type="match status" value="1"/>
</dbReference>
<organism evidence="13 14">
    <name type="scientific">Brytella acorum</name>
    <dbReference type="NCBI Taxonomy" id="2959299"/>
    <lineage>
        <taxon>Bacteria</taxon>
        <taxon>Pseudomonadati</taxon>
        <taxon>Pseudomonadota</taxon>
        <taxon>Alphaproteobacteria</taxon>
        <taxon>Acetobacterales</taxon>
        <taxon>Acetobacteraceae</taxon>
        <taxon>Brytella</taxon>
    </lineage>
</organism>
<dbReference type="Gene3D" id="3.30.230.10">
    <property type="match status" value="1"/>
</dbReference>
<evidence type="ECO:0000256" key="4">
    <source>
        <dbReference type="ARBA" id="ARBA00022741"/>
    </source>
</evidence>
<dbReference type="InterPro" id="IPR005737">
    <property type="entry name" value="TopoIV_B_Gneg"/>
</dbReference>
<keyword evidence="8 10" id="KW-0238">DNA-binding</keyword>
<dbReference type="InterPro" id="IPR013759">
    <property type="entry name" value="Topo_IIA_B_C"/>
</dbReference>
<feature type="binding site" evidence="10">
    <location>
        <position position="101"/>
    </location>
    <ligand>
        <name>ATP</name>
        <dbReference type="ChEBI" id="CHEBI:30616"/>
    </ligand>
</feature>
<proteinExistence type="inferred from homology"/>
<dbReference type="PANTHER" id="PTHR45866">
    <property type="entry name" value="DNA GYRASE/TOPOISOMERASE SUBUNIT B"/>
    <property type="match status" value="1"/>
</dbReference>
<comment type="catalytic activity">
    <reaction evidence="1 10">
        <text>ATP-dependent breakage, passage and rejoining of double-stranded DNA.</text>
        <dbReference type="EC" id="5.6.2.2"/>
    </reaction>
</comment>
<name>A0AA35UUH7_9PROT</name>
<dbReference type="Pfam" id="PF01751">
    <property type="entry name" value="Toprim"/>
    <property type="match status" value="1"/>
</dbReference>
<evidence type="ECO:0000256" key="7">
    <source>
        <dbReference type="ARBA" id="ARBA00023029"/>
    </source>
</evidence>
<keyword evidence="6" id="KW-0460">Magnesium</keyword>
<dbReference type="Pfam" id="PF00986">
    <property type="entry name" value="DNA_gyraseB_C"/>
    <property type="match status" value="1"/>
</dbReference>
<dbReference type="InterPro" id="IPR006171">
    <property type="entry name" value="TOPRIM_dom"/>
</dbReference>
<evidence type="ECO:0000256" key="9">
    <source>
        <dbReference type="ARBA" id="ARBA00023235"/>
    </source>
</evidence>
<evidence type="ECO:0000259" key="12">
    <source>
        <dbReference type="PROSITE" id="PS50880"/>
    </source>
</evidence>
<feature type="compositionally biased region" description="Basic and acidic residues" evidence="11">
    <location>
        <begin position="1"/>
        <end position="11"/>
    </location>
</feature>
<gene>
    <name evidence="10 13" type="primary">parE</name>
    <name evidence="13" type="ORF">LMG32879_000749</name>
</gene>
<dbReference type="GO" id="GO:0007059">
    <property type="term" value="P:chromosome segregation"/>
    <property type="evidence" value="ECO:0007669"/>
    <property type="project" value="UniProtKB-UniRule"/>
</dbReference>
<keyword evidence="14" id="KW-1185">Reference proteome</keyword>
<keyword evidence="4 10" id="KW-0547">Nucleotide-binding</keyword>
<feature type="binding site" evidence="10">
    <location>
        <position position="74"/>
    </location>
    <ligand>
        <name>ATP</name>
        <dbReference type="ChEBI" id="CHEBI:30616"/>
    </ligand>
</feature>
<evidence type="ECO:0000256" key="2">
    <source>
        <dbReference type="ARBA" id="ARBA00001946"/>
    </source>
</evidence>
<dbReference type="Gene3D" id="3.40.50.670">
    <property type="match status" value="1"/>
</dbReference>
<protein>
    <recommendedName>
        <fullName evidence="10">DNA topoisomerase 4 subunit B</fullName>
        <ecNumber evidence="10">5.6.2.2</ecNumber>
    </recommendedName>
    <alternativeName>
        <fullName evidence="10">Topoisomerase IV subunit B</fullName>
    </alternativeName>
</protein>
<dbReference type="Proteomes" id="UP001176960">
    <property type="component" value="Unassembled WGS sequence"/>
</dbReference>
<dbReference type="InterPro" id="IPR013506">
    <property type="entry name" value="Topo_IIA_bsu_dom2"/>
</dbReference>
<dbReference type="PRINTS" id="PR01098">
    <property type="entry name" value="TOPISMRASE4B"/>
</dbReference>
<feature type="binding site" evidence="10">
    <location>
        <position position="379"/>
    </location>
    <ligand>
        <name>ATP</name>
        <dbReference type="ChEBI" id="CHEBI:30616"/>
    </ligand>
</feature>
<sequence length="678" mass="74810">MNDLFHPDDAPPPKPRRTSAPKTSAPRSQATSEYGAEHIEVLEGLEPVRRRPGMYIGGTDDNAYHHLAAEIIDNAMDEAVAGHASVIDVELEDAHTLCVRDNGRGIPVDAHPKFKDRSALEVIFTTLHAGGKFSGKAYDTSGGLHGVGSSVVNALSRRLEVEVARDRILWRQDYARGLPQTKLEQIGNAPNRRGTTIRFSPDPEIFGALSFSPARLYRLCCSKAALFRGVTIRWKVSPDLVKAGDETPLETTIHFPNGLADSLEAELGKDPVLLAPLWSGDAELPTAADGRTGGKVEWAVAFLETGASSMASWCNTIPTPQGGTHETGLRAAFVKGFRAWGEQRNNKRAASITAEDIFGVVAVKLSVFIRDPHFQGQTKEKLTSQEATRLVEGALRDRLDHWLGGNPAQADNVLAFLIERAEERLRRREAKDTPRKSATRRLRLPGKLTDCTRENAADTEIFLVEGDSAGGSAKQARNRETQAILPLKGKILNVASASTDKLRANQELKDLVEALGCGLGSSLDISKLRYGRVIIMTDADVDGAHIASLLMTFFYREMPELIRDGHLYLAQPPLYRLVHGAKTVYAMDDQDRDRCIKRDFKANAKVEISRFKGLGEMPVSDLKNTTMDPKKRTLLKVITPPEERARTSERVESLMGRRPELRFRFIQEHARSAELLDV</sequence>
<dbReference type="PRINTS" id="PR00418">
    <property type="entry name" value="TPI2FAMILY"/>
</dbReference>
<dbReference type="PROSITE" id="PS50880">
    <property type="entry name" value="TOPRIM"/>
    <property type="match status" value="1"/>
</dbReference>
<dbReference type="GO" id="GO:0005694">
    <property type="term" value="C:chromosome"/>
    <property type="evidence" value="ECO:0007669"/>
    <property type="project" value="InterPro"/>
</dbReference>
<dbReference type="SUPFAM" id="SSF54211">
    <property type="entry name" value="Ribosomal protein S5 domain 2-like"/>
    <property type="match status" value="1"/>
</dbReference>
<comment type="function">
    <text evidence="10">Topoisomerase IV is essential for chromosome segregation. It relaxes supercoiled DNA. Performs the decatenation events required during the replication of a circular DNA molecule.</text>
</comment>
<dbReference type="Pfam" id="PF02518">
    <property type="entry name" value="HATPase_c"/>
    <property type="match status" value="1"/>
</dbReference>
<evidence type="ECO:0000256" key="3">
    <source>
        <dbReference type="ARBA" id="ARBA00022723"/>
    </source>
</evidence>
<keyword evidence="5 10" id="KW-0067">ATP-binding</keyword>
<dbReference type="PROSITE" id="PS00177">
    <property type="entry name" value="TOPOISOMERASE_II"/>
    <property type="match status" value="1"/>
</dbReference>
<dbReference type="GO" id="GO:0005524">
    <property type="term" value="F:ATP binding"/>
    <property type="evidence" value="ECO:0007669"/>
    <property type="project" value="UniProtKB-UniRule"/>
</dbReference>
<dbReference type="HAMAP" id="MF_00938">
    <property type="entry name" value="ParE_type1"/>
    <property type="match status" value="1"/>
</dbReference>
<evidence type="ECO:0000313" key="14">
    <source>
        <dbReference type="Proteomes" id="UP001176960"/>
    </source>
</evidence>
<feature type="region of interest" description="Disordered" evidence="11">
    <location>
        <begin position="1"/>
        <end position="35"/>
    </location>
</feature>
<dbReference type="NCBIfam" id="TIGR01055">
    <property type="entry name" value="parE_Gneg"/>
    <property type="match status" value="1"/>
</dbReference>
<comment type="similarity">
    <text evidence="10">Belongs to the type II topoisomerase family. ParE type 1 subfamily.</text>
</comment>
<dbReference type="InterPro" id="IPR001241">
    <property type="entry name" value="Topo_IIA"/>
</dbReference>
<evidence type="ECO:0000256" key="11">
    <source>
        <dbReference type="SAM" id="MobiDB-lite"/>
    </source>
</evidence>
<keyword evidence="3" id="KW-0479">Metal-binding</keyword>
<dbReference type="GO" id="GO:0003677">
    <property type="term" value="F:DNA binding"/>
    <property type="evidence" value="ECO:0007669"/>
    <property type="project" value="UniProtKB-UniRule"/>
</dbReference>
<dbReference type="InterPro" id="IPR014721">
    <property type="entry name" value="Ribsml_uS5_D2-typ_fold_subgr"/>
</dbReference>
<comment type="caution">
    <text evidence="13">The sequence shown here is derived from an EMBL/GenBank/DDBJ whole genome shotgun (WGS) entry which is preliminary data.</text>
</comment>
<dbReference type="InterPro" id="IPR013760">
    <property type="entry name" value="Topo_IIA-like_dom_sf"/>
</dbReference>
<feature type="compositionally biased region" description="Polar residues" evidence="11">
    <location>
        <begin position="20"/>
        <end position="32"/>
    </location>
</feature>
<evidence type="ECO:0000256" key="6">
    <source>
        <dbReference type="ARBA" id="ARBA00022842"/>
    </source>
</evidence>
<feature type="domain" description="Toprim" evidence="12">
    <location>
        <begin position="459"/>
        <end position="573"/>
    </location>
</feature>
<feature type="site" description="Interaction with DNA" evidence="10">
    <location>
        <position position="545"/>
    </location>
</feature>
<dbReference type="RefSeq" id="WP_289840839.1">
    <property type="nucleotide sequence ID" value="NZ_CATKSH010000003.1"/>
</dbReference>
<comment type="subunit">
    <text evidence="10">Heterotetramer composed of ParC and ParE.</text>
</comment>
<dbReference type="CDD" id="cd16928">
    <property type="entry name" value="HATPase_GyrB-like"/>
    <property type="match status" value="1"/>
</dbReference>
<evidence type="ECO:0000313" key="13">
    <source>
        <dbReference type="EMBL" id="CAI9119923.1"/>
    </source>
</evidence>
<feature type="site" description="Interaction with DNA" evidence="10">
    <location>
        <position position="493"/>
    </location>
</feature>
<feature type="binding site" evidence="10">
    <location>
        <position position="34"/>
    </location>
    <ligand>
        <name>ATP</name>
        <dbReference type="ChEBI" id="CHEBI:30616"/>
    </ligand>
</feature>
<dbReference type="InterPro" id="IPR020568">
    <property type="entry name" value="Ribosomal_Su5_D2-typ_SF"/>
</dbReference>
<dbReference type="EMBL" id="CATKSH010000003">
    <property type="protein sequence ID" value="CAI9119923.1"/>
    <property type="molecule type" value="Genomic_DNA"/>
</dbReference>
<dbReference type="InterPro" id="IPR018522">
    <property type="entry name" value="TopoIIA_CS"/>
</dbReference>
<dbReference type="InterPro" id="IPR003594">
    <property type="entry name" value="HATPase_dom"/>
</dbReference>
<feature type="binding site" evidence="10">
    <location>
        <begin position="143"/>
        <end position="149"/>
    </location>
    <ligand>
        <name>ATP</name>
        <dbReference type="ChEBI" id="CHEBI:30616"/>
    </ligand>
</feature>
<dbReference type="GO" id="GO:0006265">
    <property type="term" value="P:DNA topological change"/>
    <property type="evidence" value="ECO:0007669"/>
    <property type="project" value="UniProtKB-UniRule"/>
</dbReference>
<dbReference type="InterPro" id="IPR036890">
    <property type="entry name" value="HATPase_C_sf"/>
</dbReference>
<dbReference type="Gene3D" id="3.30.565.10">
    <property type="entry name" value="Histidine kinase-like ATPase, C-terminal domain"/>
    <property type="match status" value="1"/>
</dbReference>
<dbReference type="SMART" id="SM00387">
    <property type="entry name" value="HATPase_c"/>
    <property type="match status" value="1"/>
</dbReference>
<keyword evidence="9 10" id="KW-0413">Isomerase</keyword>
<dbReference type="GO" id="GO:0003918">
    <property type="term" value="F:DNA topoisomerase type II (double strand cut, ATP-hydrolyzing) activity"/>
    <property type="evidence" value="ECO:0007669"/>
    <property type="project" value="UniProtKB-UniRule"/>
</dbReference>
<dbReference type="GO" id="GO:0046872">
    <property type="term" value="F:metal ion binding"/>
    <property type="evidence" value="ECO:0007669"/>
    <property type="project" value="UniProtKB-KW"/>
</dbReference>
<evidence type="ECO:0000256" key="8">
    <source>
        <dbReference type="ARBA" id="ARBA00023125"/>
    </source>
</evidence>
<reference evidence="13" key="1">
    <citation type="submission" date="2023-03" db="EMBL/GenBank/DDBJ databases">
        <authorList>
            <person name="Cleenwerck I."/>
        </authorList>
    </citation>
    <scope>NUCLEOTIDE SEQUENCE</scope>
    <source>
        <strain evidence="13">LMG 32879</strain>
    </source>
</reference>
<dbReference type="FunFam" id="3.40.50.670:FF:000001">
    <property type="entry name" value="DNA topoisomerase 2"/>
    <property type="match status" value="1"/>
</dbReference>
<dbReference type="AlphaFoldDB" id="A0AA35UUH7"/>
<keyword evidence="7 10" id="KW-0799">Topoisomerase</keyword>